<dbReference type="AlphaFoldDB" id="A0AB38A6J9"/>
<reference evidence="2 3" key="1">
    <citation type="submission" date="2016-10" db="EMBL/GenBank/DDBJ databases">
        <authorList>
            <person name="Varghese N."/>
            <person name="Submissions S."/>
        </authorList>
    </citation>
    <scope>NUCLEOTIDE SEQUENCE [LARGE SCALE GENOMIC DNA]</scope>
    <source>
        <strain evidence="2 3">DSM 20586</strain>
    </source>
</reference>
<accession>A0AB38A6J9</accession>
<dbReference type="PANTHER" id="PTHR33434:SF2">
    <property type="entry name" value="FATTY ACID-BINDING PROTEIN TM_1468"/>
    <property type="match status" value="1"/>
</dbReference>
<comment type="caution">
    <text evidence="2">The sequence shown here is derived from an EMBL/GenBank/DDBJ whole genome shotgun (WGS) entry which is preliminary data.</text>
</comment>
<dbReference type="PANTHER" id="PTHR33434">
    <property type="entry name" value="DEGV DOMAIN-CONTAINING PROTEIN DR_1986-RELATED"/>
    <property type="match status" value="1"/>
</dbReference>
<name>A0AB38A6J9_9ACTN</name>
<dbReference type="Gene3D" id="3.40.50.10170">
    <property type="match status" value="1"/>
</dbReference>
<gene>
    <name evidence="2" type="ORF">SAMN04489746_0865</name>
</gene>
<protein>
    <submittedName>
        <fullName evidence="2">EDD domain protein, DegV family</fullName>
    </submittedName>
</protein>
<proteinExistence type="predicted"/>
<dbReference type="RefSeq" id="WP_002563060.1">
    <property type="nucleotide sequence ID" value="NZ_CALJSN010000007.1"/>
</dbReference>
<dbReference type="EMBL" id="FNSH01000001">
    <property type="protein sequence ID" value="SEB68118.1"/>
    <property type="molecule type" value="Genomic_DNA"/>
</dbReference>
<evidence type="ECO:0000313" key="2">
    <source>
        <dbReference type="EMBL" id="SEB68118.1"/>
    </source>
</evidence>
<dbReference type="InterPro" id="IPR050270">
    <property type="entry name" value="DegV_domain_contain"/>
</dbReference>
<sequence>MSELADNTASYAIVTDTMCDLPGEWLAEKNVCAVPMSIHMRRGKVVRDYVDVCVPDFYITLAQAEGELTTSAPSVEDYKGHYQELLDKGYEHIISVHASSVLSNSYSNACAAAQAMGKEANIAVIDSKTISVAQGFIVEDLVASCSAGVSFEEALAHANMLCAYAQLYLIPASGYSIGRNGRRVSGPRGKLHQLLTRMSGTRELFVLDEKDGFVRIASSTLLVRLAGTIVRKMSVYSHEHGPVAYAEIGSGMPRDLAMIEKPMNTNEFEKRRIRISNMCATTAVHVGVGAVGVAFIPDGLIAVLDTSA</sequence>
<dbReference type="NCBIfam" id="TIGR00762">
    <property type="entry name" value="DegV"/>
    <property type="match status" value="1"/>
</dbReference>
<dbReference type="SUPFAM" id="SSF82549">
    <property type="entry name" value="DAK1/DegV-like"/>
    <property type="match status" value="1"/>
</dbReference>
<dbReference type="PROSITE" id="PS51482">
    <property type="entry name" value="DEGV"/>
    <property type="match status" value="1"/>
</dbReference>
<dbReference type="Proteomes" id="UP000183687">
    <property type="component" value="Unassembled WGS sequence"/>
</dbReference>
<evidence type="ECO:0000256" key="1">
    <source>
        <dbReference type="ARBA" id="ARBA00023121"/>
    </source>
</evidence>
<keyword evidence="1" id="KW-0446">Lipid-binding</keyword>
<dbReference type="InterPro" id="IPR003797">
    <property type="entry name" value="DegV"/>
</dbReference>
<dbReference type="Pfam" id="PF02645">
    <property type="entry name" value="DegV"/>
    <property type="match status" value="1"/>
</dbReference>
<evidence type="ECO:0000313" key="3">
    <source>
        <dbReference type="Proteomes" id="UP000183687"/>
    </source>
</evidence>
<dbReference type="GO" id="GO:0008289">
    <property type="term" value="F:lipid binding"/>
    <property type="evidence" value="ECO:0007669"/>
    <property type="project" value="UniProtKB-KW"/>
</dbReference>
<organism evidence="2 3">
    <name type="scientific">Atopobium minutum</name>
    <dbReference type="NCBI Taxonomy" id="1381"/>
    <lineage>
        <taxon>Bacteria</taxon>
        <taxon>Bacillati</taxon>
        <taxon>Actinomycetota</taxon>
        <taxon>Coriobacteriia</taxon>
        <taxon>Coriobacteriales</taxon>
        <taxon>Atopobiaceae</taxon>
        <taxon>Atopobium</taxon>
    </lineage>
</organism>